<dbReference type="CDD" id="cd00156">
    <property type="entry name" value="REC"/>
    <property type="match status" value="1"/>
</dbReference>
<dbReference type="Gene3D" id="3.40.50.2300">
    <property type="match status" value="1"/>
</dbReference>
<protein>
    <submittedName>
        <fullName evidence="8">Two-component system response regulator</fullName>
    </submittedName>
</protein>
<dbReference type="SUPFAM" id="SSF46894">
    <property type="entry name" value="C-terminal effector domain of the bipartite response regulators"/>
    <property type="match status" value="1"/>
</dbReference>
<dbReference type="InterPro" id="IPR001867">
    <property type="entry name" value="OmpR/PhoB-type_DNA-bd"/>
</dbReference>
<dbReference type="GO" id="GO:0006355">
    <property type="term" value="P:regulation of DNA-templated transcription"/>
    <property type="evidence" value="ECO:0007669"/>
    <property type="project" value="InterPro"/>
</dbReference>
<name>A0A2N5CIB2_9BURK</name>
<dbReference type="RefSeq" id="WP_101679756.1">
    <property type="nucleotide sequence ID" value="NZ_PJRP01000001.1"/>
</dbReference>
<dbReference type="GO" id="GO:0000156">
    <property type="term" value="F:phosphorelay response regulator activity"/>
    <property type="evidence" value="ECO:0007669"/>
    <property type="project" value="TreeGrafter"/>
</dbReference>
<dbReference type="SMART" id="SM00862">
    <property type="entry name" value="Trans_reg_C"/>
    <property type="match status" value="1"/>
</dbReference>
<keyword evidence="1 4" id="KW-0597">Phosphoprotein</keyword>
<dbReference type="PROSITE" id="PS50110">
    <property type="entry name" value="RESPONSE_REGULATORY"/>
    <property type="match status" value="1"/>
</dbReference>
<sequence>MKIAALEDNPARIMVLERALQRGGHHLARFRCGPPLVDAIHAEPFDMLLLDRDVADADAEELLDWVRRTLGHGLPVMMFGASDAESDVARCLMAGADAYVPQPVRDGELLARIEALGRRATTQPVRPATAPAGVLENGPDQLVCGEFRFAVAERQVWVKGVPVTLSPKEYALALLLFRNLGTLVMRRTMIDKVWRGADIDEQSRTIDSHLSRIRTKLALWPFNGVMLRTVYRLGSRLDVA</sequence>
<dbReference type="InterPro" id="IPR011006">
    <property type="entry name" value="CheY-like_superfamily"/>
</dbReference>
<evidence type="ECO:0000256" key="2">
    <source>
        <dbReference type="ARBA" id="ARBA00023012"/>
    </source>
</evidence>
<gene>
    <name evidence="8" type="ORF">CYJ10_01190</name>
</gene>
<dbReference type="AlphaFoldDB" id="A0A2N5CIB2"/>
<keyword evidence="2" id="KW-0902">Two-component regulatory system</keyword>
<dbReference type="InterPro" id="IPR039420">
    <property type="entry name" value="WalR-like"/>
</dbReference>
<dbReference type="Gene3D" id="1.10.10.10">
    <property type="entry name" value="Winged helix-like DNA-binding domain superfamily/Winged helix DNA-binding domain"/>
    <property type="match status" value="1"/>
</dbReference>
<accession>A0A2N5CIB2</accession>
<comment type="caution">
    <text evidence="8">The sequence shown here is derived from an EMBL/GenBank/DDBJ whole genome shotgun (WGS) entry which is preliminary data.</text>
</comment>
<dbReference type="Pfam" id="PF00486">
    <property type="entry name" value="Trans_reg_C"/>
    <property type="match status" value="1"/>
</dbReference>
<proteinExistence type="predicted"/>
<dbReference type="STRING" id="82633.GCA_000974605_00690"/>
<dbReference type="Pfam" id="PF00072">
    <property type="entry name" value="Response_reg"/>
    <property type="match status" value="1"/>
</dbReference>
<dbReference type="InterPro" id="IPR001789">
    <property type="entry name" value="Sig_transdc_resp-reg_receiver"/>
</dbReference>
<dbReference type="PANTHER" id="PTHR48111:SF40">
    <property type="entry name" value="PHOSPHATE REGULON TRANSCRIPTIONAL REGULATORY PROTEIN PHOB"/>
    <property type="match status" value="1"/>
</dbReference>
<feature type="modified residue" description="4-aspartylphosphate" evidence="4">
    <location>
        <position position="51"/>
    </location>
</feature>
<evidence type="ECO:0000313" key="8">
    <source>
        <dbReference type="EMBL" id="PLQ01953.1"/>
    </source>
</evidence>
<reference evidence="8 9" key="1">
    <citation type="submission" date="2017-12" db="EMBL/GenBank/DDBJ databases">
        <title>Genome sequence of the active heterotrophic nitrifier-denitrifier, Cupriavidus pauculus UM1.</title>
        <authorList>
            <person name="Putonti C."/>
            <person name="Castignetti D."/>
        </authorList>
    </citation>
    <scope>NUCLEOTIDE SEQUENCE [LARGE SCALE GENOMIC DNA]</scope>
    <source>
        <strain evidence="8 9">UM1</strain>
    </source>
</reference>
<dbReference type="SUPFAM" id="SSF52172">
    <property type="entry name" value="CheY-like"/>
    <property type="match status" value="1"/>
</dbReference>
<dbReference type="OrthoDB" id="9802426at2"/>
<dbReference type="SMART" id="SM00448">
    <property type="entry name" value="REC"/>
    <property type="match status" value="1"/>
</dbReference>
<keyword evidence="3 5" id="KW-0238">DNA-binding</keyword>
<evidence type="ECO:0000259" key="6">
    <source>
        <dbReference type="PROSITE" id="PS50110"/>
    </source>
</evidence>
<evidence type="ECO:0000256" key="5">
    <source>
        <dbReference type="PROSITE-ProRule" id="PRU01091"/>
    </source>
</evidence>
<dbReference type="EMBL" id="PJRP01000001">
    <property type="protein sequence ID" value="PLQ01953.1"/>
    <property type="molecule type" value="Genomic_DNA"/>
</dbReference>
<dbReference type="GO" id="GO:0032993">
    <property type="term" value="C:protein-DNA complex"/>
    <property type="evidence" value="ECO:0007669"/>
    <property type="project" value="TreeGrafter"/>
</dbReference>
<dbReference type="PROSITE" id="PS51755">
    <property type="entry name" value="OMPR_PHOB"/>
    <property type="match status" value="1"/>
</dbReference>
<evidence type="ECO:0000256" key="3">
    <source>
        <dbReference type="ARBA" id="ARBA00023125"/>
    </source>
</evidence>
<dbReference type="CDD" id="cd00383">
    <property type="entry name" value="trans_reg_C"/>
    <property type="match status" value="1"/>
</dbReference>
<evidence type="ECO:0000313" key="9">
    <source>
        <dbReference type="Proteomes" id="UP000234341"/>
    </source>
</evidence>
<feature type="DNA-binding region" description="OmpR/PhoB-type" evidence="5">
    <location>
        <begin position="139"/>
        <end position="239"/>
    </location>
</feature>
<organism evidence="8 9">
    <name type="scientific">Cupriavidus pauculus</name>
    <dbReference type="NCBI Taxonomy" id="82633"/>
    <lineage>
        <taxon>Bacteria</taxon>
        <taxon>Pseudomonadati</taxon>
        <taxon>Pseudomonadota</taxon>
        <taxon>Betaproteobacteria</taxon>
        <taxon>Burkholderiales</taxon>
        <taxon>Burkholderiaceae</taxon>
        <taxon>Cupriavidus</taxon>
    </lineage>
</organism>
<dbReference type="GO" id="GO:0005829">
    <property type="term" value="C:cytosol"/>
    <property type="evidence" value="ECO:0007669"/>
    <property type="project" value="TreeGrafter"/>
</dbReference>
<dbReference type="PANTHER" id="PTHR48111">
    <property type="entry name" value="REGULATOR OF RPOS"/>
    <property type="match status" value="1"/>
</dbReference>
<dbReference type="InterPro" id="IPR016032">
    <property type="entry name" value="Sig_transdc_resp-reg_C-effctor"/>
</dbReference>
<dbReference type="InterPro" id="IPR036388">
    <property type="entry name" value="WH-like_DNA-bd_sf"/>
</dbReference>
<dbReference type="GO" id="GO:0000976">
    <property type="term" value="F:transcription cis-regulatory region binding"/>
    <property type="evidence" value="ECO:0007669"/>
    <property type="project" value="TreeGrafter"/>
</dbReference>
<evidence type="ECO:0000259" key="7">
    <source>
        <dbReference type="PROSITE" id="PS51755"/>
    </source>
</evidence>
<feature type="domain" description="OmpR/PhoB-type" evidence="7">
    <location>
        <begin position="139"/>
        <end position="239"/>
    </location>
</feature>
<evidence type="ECO:0000256" key="4">
    <source>
        <dbReference type="PROSITE-ProRule" id="PRU00169"/>
    </source>
</evidence>
<evidence type="ECO:0000256" key="1">
    <source>
        <dbReference type="ARBA" id="ARBA00022553"/>
    </source>
</evidence>
<dbReference type="Proteomes" id="UP000234341">
    <property type="component" value="Unassembled WGS sequence"/>
</dbReference>
<feature type="domain" description="Response regulatory" evidence="6">
    <location>
        <begin position="2"/>
        <end position="117"/>
    </location>
</feature>